<evidence type="ECO:0000256" key="1">
    <source>
        <dbReference type="ARBA" id="ARBA00004613"/>
    </source>
</evidence>
<dbReference type="Pfam" id="PF05986">
    <property type="entry name" value="ADAMTS_spacer1"/>
    <property type="match status" value="1"/>
</dbReference>
<keyword evidence="2" id="KW-0964">Secreted</keyword>
<dbReference type="GO" id="GO:0004222">
    <property type="term" value="F:metalloendopeptidase activity"/>
    <property type="evidence" value="ECO:0007669"/>
    <property type="project" value="TreeGrafter"/>
</dbReference>
<dbReference type="InterPro" id="IPR000884">
    <property type="entry name" value="TSP1_rpt"/>
</dbReference>
<evidence type="ECO:0000313" key="8">
    <source>
        <dbReference type="RefSeq" id="XP_008276685.1"/>
    </source>
</evidence>
<dbReference type="PANTHER" id="PTHR13723">
    <property type="entry name" value="ADAMTS A DISINTEGRIN AND METALLOPROTEASE WITH THROMBOSPONDIN MOTIFS PROTEASE"/>
    <property type="match status" value="1"/>
</dbReference>
<feature type="region of interest" description="Disordered" evidence="5">
    <location>
        <begin position="164"/>
        <end position="230"/>
    </location>
</feature>
<evidence type="ECO:0000259" key="6">
    <source>
        <dbReference type="PROSITE" id="PS50900"/>
    </source>
</evidence>
<dbReference type="InterPro" id="IPR010294">
    <property type="entry name" value="ADAMTS_spacer1"/>
</dbReference>
<dbReference type="FunFam" id="2.20.100.10:FF:000005">
    <property type="entry name" value="ADAM metallopeptidase with thrombospondin type 1 motif 9"/>
    <property type="match status" value="2"/>
</dbReference>
<evidence type="ECO:0000256" key="5">
    <source>
        <dbReference type="SAM" id="MobiDB-lite"/>
    </source>
</evidence>
<evidence type="ECO:0000256" key="2">
    <source>
        <dbReference type="ARBA" id="ARBA00022525"/>
    </source>
</evidence>
<dbReference type="RefSeq" id="XP_008276685.1">
    <property type="nucleotide sequence ID" value="XM_008278463.1"/>
</dbReference>
<reference evidence="8" key="1">
    <citation type="submission" date="2025-08" db="UniProtKB">
        <authorList>
            <consortium name="RefSeq"/>
        </authorList>
    </citation>
    <scope>IDENTIFICATION</scope>
</reference>
<dbReference type="Proteomes" id="UP000694891">
    <property type="component" value="Unplaced"/>
</dbReference>
<dbReference type="SMART" id="SM00209">
    <property type="entry name" value="TSP1"/>
    <property type="match status" value="6"/>
</dbReference>
<feature type="domain" description="PLAC" evidence="6">
    <location>
        <begin position="578"/>
        <end position="615"/>
    </location>
</feature>
<dbReference type="Pfam" id="PF08686">
    <property type="entry name" value="PLAC"/>
    <property type="match status" value="1"/>
</dbReference>
<keyword evidence="4" id="KW-0677">Repeat</keyword>
<organism evidence="7 8">
    <name type="scientific">Stegastes partitus</name>
    <name type="common">bicolor damselfish</name>
    <dbReference type="NCBI Taxonomy" id="144197"/>
    <lineage>
        <taxon>Eukaryota</taxon>
        <taxon>Metazoa</taxon>
        <taxon>Chordata</taxon>
        <taxon>Craniata</taxon>
        <taxon>Vertebrata</taxon>
        <taxon>Euteleostomi</taxon>
        <taxon>Actinopterygii</taxon>
        <taxon>Neopterygii</taxon>
        <taxon>Teleostei</taxon>
        <taxon>Neoteleostei</taxon>
        <taxon>Acanthomorphata</taxon>
        <taxon>Ovalentaria</taxon>
        <taxon>Pomacentridae</taxon>
        <taxon>Stegastes</taxon>
    </lineage>
</organism>
<name>A0A9Y4JIS3_9TELE</name>
<dbReference type="CTD" id="556634"/>
<dbReference type="InterPro" id="IPR036383">
    <property type="entry name" value="TSP1_rpt_sf"/>
</dbReference>
<dbReference type="InterPro" id="IPR010909">
    <property type="entry name" value="PLAC"/>
</dbReference>
<keyword evidence="7" id="KW-1185">Reference proteome</keyword>
<evidence type="ECO:0000256" key="4">
    <source>
        <dbReference type="ARBA" id="ARBA00022737"/>
    </source>
</evidence>
<dbReference type="GO" id="GO:0006508">
    <property type="term" value="P:proteolysis"/>
    <property type="evidence" value="ECO:0007669"/>
    <property type="project" value="TreeGrafter"/>
</dbReference>
<feature type="compositionally biased region" description="Polar residues" evidence="5">
    <location>
        <begin position="202"/>
        <end position="230"/>
    </location>
</feature>
<dbReference type="PROSITE" id="PS50092">
    <property type="entry name" value="TSP1"/>
    <property type="match status" value="5"/>
</dbReference>
<keyword evidence="3" id="KW-0732">Signal</keyword>
<dbReference type="PROSITE" id="PS50900">
    <property type="entry name" value="PLAC"/>
    <property type="match status" value="1"/>
</dbReference>
<dbReference type="GO" id="GO:0031012">
    <property type="term" value="C:extracellular matrix"/>
    <property type="evidence" value="ECO:0007669"/>
    <property type="project" value="TreeGrafter"/>
</dbReference>
<sequence>MEICAEEEWRRNTRKVPQLKPTVGLSELWDFQQKREGERGLEVVKGNFSRTFLRVGYHKIAEIPAGAGNISIQETIKSRNYLALQTQSGVSIINGNWVIDRPGVYTALGTQLTYRRPNEIRSRNGESITAPGPLTEDLHVYLIYQQPGPGVYYEYSLPVKTLPTAESDTPSDILPLAGPSYADESLDQDDISNNDIIKDSLHPNQVSSDSSENSEPQPTYTWTKSGHTECSTTCGTGKRQVFWECTEQDSQATVPADLCDPATEPTLREEDCNIQSCPAYWDVGEWSECSRRCGPGTQHRQAICRQVTHVHVNGTEPAVTVAPELCGSTGRPVTKSTCQLKICSQWEIRSEWSPCSVPCGVGQRSREVVCVSNLGDIDDDQECNMNLRPDTLQNCDMGACARSWFTSLWSQRCSAACGKGNQTRMVVCLMDHVTDLPLDSCEGERPPEVTLCDSGPCQNRLEWYTGPWGQCSTECGNGTQTRSLACIFINNGQMEVVDQLKCSSVSQPITAQPCTLKPCGVQWYVTEWSACSRSCSGGYRVREVRCLTDNIVPSDHCDPNSMPESREECNKQPCLPEIDPSCSDQYHNCVVVVQARLCIYPYYRSVCCASCSRAQKTYPNFQKNYIRR</sequence>
<comment type="subcellular location">
    <subcellularLocation>
        <location evidence="1">Secreted</location>
    </subcellularLocation>
</comment>
<dbReference type="Gene3D" id="2.60.120.830">
    <property type="match status" value="1"/>
</dbReference>
<protein>
    <submittedName>
        <fullName evidence="8">Thrombospondin type-1 domain-containing protein 4</fullName>
    </submittedName>
</protein>
<dbReference type="AlphaFoldDB" id="A0A9Y4JIS3"/>
<dbReference type="SUPFAM" id="SSF82895">
    <property type="entry name" value="TSP-1 type 1 repeat"/>
    <property type="match status" value="6"/>
</dbReference>
<evidence type="ECO:0000256" key="3">
    <source>
        <dbReference type="ARBA" id="ARBA00022729"/>
    </source>
</evidence>
<dbReference type="GO" id="GO:0005576">
    <property type="term" value="C:extracellular region"/>
    <property type="evidence" value="ECO:0007669"/>
    <property type="project" value="UniProtKB-SubCell"/>
</dbReference>
<accession>A0A9Y4JIS3</accession>
<dbReference type="PANTHER" id="PTHR13723:SF316">
    <property type="entry name" value="LONELY HEART, ISOFORM A"/>
    <property type="match status" value="1"/>
</dbReference>
<dbReference type="Pfam" id="PF19030">
    <property type="entry name" value="TSP1_ADAMTS"/>
    <property type="match status" value="5"/>
</dbReference>
<dbReference type="Gene3D" id="2.20.100.10">
    <property type="entry name" value="Thrombospondin type-1 (TSP1) repeat"/>
    <property type="match status" value="5"/>
</dbReference>
<dbReference type="GO" id="GO:0030198">
    <property type="term" value="P:extracellular matrix organization"/>
    <property type="evidence" value="ECO:0007669"/>
    <property type="project" value="TreeGrafter"/>
</dbReference>
<dbReference type="InterPro" id="IPR050439">
    <property type="entry name" value="ADAMTS_ADAMTS-like"/>
</dbReference>
<evidence type="ECO:0000313" key="7">
    <source>
        <dbReference type="Proteomes" id="UP000694891"/>
    </source>
</evidence>
<proteinExistence type="predicted"/>
<gene>
    <name evidence="8" type="primary">adamtsl7</name>
</gene>